<dbReference type="GO" id="GO:0016020">
    <property type="term" value="C:membrane"/>
    <property type="evidence" value="ECO:0007669"/>
    <property type="project" value="TreeGrafter"/>
</dbReference>
<evidence type="ECO:0000313" key="4">
    <source>
        <dbReference type="EMBL" id="KAA8515341.1"/>
    </source>
</evidence>
<dbReference type="AlphaFoldDB" id="A0A5J4ZDI8"/>
<keyword evidence="5" id="KW-1185">Reference proteome</keyword>
<dbReference type="GO" id="GO:0007015">
    <property type="term" value="P:actin filament organization"/>
    <property type="evidence" value="ECO:0007669"/>
    <property type="project" value="TreeGrafter"/>
</dbReference>
<dbReference type="PANTHER" id="PTHR13140">
    <property type="entry name" value="MYOSIN"/>
    <property type="match status" value="1"/>
</dbReference>
<dbReference type="Gene3D" id="1.20.5.190">
    <property type="match status" value="1"/>
</dbReference>
<dbReference type="GO" id="GO:0000146">
    <property type="term" value="F:microfilament motor activity"/>
    <property type="evidence" value="ECO:0007669"/>
    <property type="project" value="TreeGrafter"/>
</dbReference>
<dbReference type="SMART" id="SM00015">
    <property type="entry name" value="IQ"/>
    <property type="match status" value="3"/>
</dbReference>
<dbReference type="GO" id="GO:0005516">
    <property type="term" value="F:calmodulin binding"/>
    <property type="evidence" value="ECO:0007669"/>
    <property type="project" value="UniProtKB-KW"/>
</dbReference>
<dbReference type="Proteomes" id="UP000325577">
    <property type="component" value="Linkage Group LG9"/>
</dbReference>
<dbReference type="OrthoDB" id="683848at2759"/>
<dbReference type="EMBL" id="CM018052">
    <property type="protein sequence ID" value="KAA8515341.1"/>
    <property type="molecule type" value="Genomic_DNA"/>
</dbReference>
<feature type="coiled-coil region" evidence="2">
    <location>
        <begin position="280"/>
        <end position="328"/>
    </location>
</feature>
<dbReference type="GO" id="GO:0051015">
    <property type="term" value="F:actin filament binding"/>
    <property type="evidence" value="ECO:0007669"/>
    <property type="project" value="TreeGrafter"/>
</dbReference>
<evidence type="ECO:0008006" key="6">
    <source>
        <dbReference type="Google" id="ProtNLM"/>
    </source>
</evidence>
<keyword evidence="2" id="KW-0175">Coiled coil</keyword>
<evidence type="ECO:0000256" key="1">
    <source>
        <dbReference type="ARBA" id="ARBA00022860"/>
    </source>
</evidence>
<reference evidence="4 5" key="1">
    <citation type="submission" date="2019-09" db="EMBL/GenBank/DDBJ databases">
        <title>A chromosome-level genome assembly of the Chinese tupelo Nyssa sinensis.</title>
        <authorList>
            <person name="Yang X."/>
            <person name="Kang M."/>
            <person name="Yang Y."/>
            <person name="Xiong H."/>
            <person name="Wang M."/>
            <person name="Zhang Z."/>
            <person name="Wang Z."/>
            <person name="Wu H."/>
            <person name="Ma T."/>
            <person name="Liu J."/>
            <person name="Xi Z."/>
        </authorList>
    </citation>
    <scope>NUCLEOTIDE SEQUENCE [LARGE SCALE GENOMIC DNA]</scope>
    <source>
        <strain evidence="4">J267</strain>
        <tissue evidence="4">Leaf</tissue>
    </source>
</reference>
<dbReference type="InterPro" id="IPR027417">
    <property type="entry name" value="P-loop_NTPase"/>
</dbReference>
<dbReference type="SUPFAM" id="SSF52540">
    <property type="entry name" value="P-loop containing nucleoside triphosphate hydrolases"/>
    <property type="match status" value="1"/>
</dbReference>
<dbReference type="GO" id="GO:0015629">
    <property type="term" value="C:actin cytoskeleton"/>
    <property type="evidence" value="ECO:0007669"/>
    <property type="project" value="TreeGrafter"/>
</dbReference>
<feature type="region of interest" description="Disordered" evidence="3">
    <location>
        <begin position="379"/>
        <end position="398"/>
    </location>
</feature>
<protein>
    <recommendedName>
        <fullName evidence="6">Myosin motor domain-containing protein</fullName>
    </recommendedName>
</protein>
<evidence type="ECO:0000256" key="3">
    <source>
        <dbReference type="SAM" id="MobiDB-lite"/>
    </source>
</evidence>
<dbReference type="Pfam" id="PF00612">
    <property type="entry name" value="IQ"/>
    <property type="match status" value="3"/>
</dbReference>
<evidence type="ECO:0000313" key="5">
    <source>
        <dbReference type="Proteomes" id="UP000325577"/>
    </source>
</evidence>
<accession>A0A5J4ZDI8</accession>
<dbReference type="InterPro" id="IPR000048">
    <property type="entry name" value="IQ_motif_EF-hand-BS"/>
</dbReference>
<keyword evidence="1" id="KW-0112">Calmodulin-binding</keyword>
<evidence type="ECO:0000256" key="2">
    <source>
        <dbReference type="SAM" id="Coils"/>
    </source>
</evidence>
<dbReference type="GO" id="GO:0005737">
    <property type="term" value="C:cytoplasm"/>
    <property type="evidence" value="ECO:0007669"/>
    <property type="project" value="TreeGrafter"/>
</dbReference>
<proteinExistence type="predicted"/>
<dbReference type="PANTHER" id="PTHR13140:SF706">
    <property type="entry name" value="DILUTE CLASS UNCONVENTIONAL MYOSIN, ISOFORM C"/>
    <property type="match status" value="1"/>
</dbReference>
<organism evidence="4 5">
    <name type="scientific">Nyssa sinensis</name>
    <dbReference type="NCBI Taxonomy" id="561372"/>
    <lineage>
        <taxon>Eukaryota</taxon>
        <taxon>Viridiplantae</taxon>
        <taxon>Streptophyta</taxon>
        <taxon>Embryophyta</taxon>
        <taxon>Tracheophyta</taxon>
        <taxon>Spermatophyta</taxon>
        <taxon>Magnoliopsida</taxon>
        <taxon>eudicotyledons</taxon>
        <taxon>Gunneridae</taxon>
        <taxon>Pentapetalae</taxon>
        <taxon>asterids</taxon>
        <taxon>Cornales</taxon>
        <taxon>Nyssaceae</taxon>
        <taxon>Nyssa</taxon>
    </lineage>
</organism>
<gene>
    <name evidence="4" type="ORF">F0562_018429</name>
</gene>
<sequence length="487" mass="55700">MMLMSSMKMMSSTATRSSLEIMLEKIQQREEQGIKELPPALPVRPVSKARLPPARRSLPINFQNIGLSENTKENKAATKLEDAKSSFELGEFEDEKTETEAFDESQMSVESDDDAALMAVPVSPEECECGDDVGFGLKKIGTWEDPRERELQGILGIQKYFRGHQARCYYRELKRGICTLQSFVRGENARKDYKLLIERLTAIVVLQKHVKRHMAWGTQQERQRAVLCLQAGTRRWLTRKHLRCTENLKRPSIENTNGMKNSYRKIPETKDHIWLPPSVLADLQKQVIRAEAALEKKEEENATLQQQIQQFEKKWSQYEAKMKSMEEMWQDQLRSLQISLAGAKTSLAAEDTTCHPGGIAGSPEYKHYNACNGVSTGTRTPTRSSLVKFSDPSHDVGPQQMNGRLNAISGLIEQQKIVFDNDASVLLKGKSGQSASRITPDIELQKLKLRFEAWKKDYKVRLQETKTTLQKLSNSETEKSHKRWWRR</sequence>
<name>A0A5J4ZDI8_9ASTE</name>
<dbReference type="PROSITE" id="PS50096">
    <property type="entry name" value="IQ"/>
    <property type="match status" value="3"/>
</dbReference>